<keyword evidence="1" id="KW-0812">Transmembrane</keyword>
<dbReference type="AlphaFoldDB" id="A0A399SM14"/>
<proteinExistence type="predicted"/>
<sequence length="57" mass="5862">AVPADAPTADPAADALPTAGELRQVGIPALVLSVFAALAAAMAVVAWRHFRRLLRKG</sequence>
<organism evidence="2 3">
    <name type="scientific">Clavibacter michiganensis subsp. insidiosus</name>
    <dbReference type="NCBI Taxonomy" id="33014"/>
    <lineage>
        <taxon>Bacteria</taxon>
        <taxon>Bacillati</taxon>
        <taxon>Actinomycetota</taxon>
        <taxon>Actinomycetes</taxon>
        <taxon>Micrococcales</taxon>
        <taxon>Microbacteriaceae</taxon>
        <taxon>Clavibacter</taxon>
    </lineage>
</organism>
<evidence type="ECO:0000256" key="1">
    <source>
        <dbReference type="SAM" id="Phobius"/>
    </source>
</evidence>
<keyword evidence="1" id="KW-1133">Transmembrane helix</keyword>
<evidence type="ECO:0000313" key="3">
    <source>
        <dbReference type="Proteomes" id="UP000266634"/>
    </source>
</evidence>
<gene>
    <name evidence="2" type="ORF">DZF93_04755</name>
</gene>
<keyword evidence="1" id="KW-0472">Membrane</keyword>
<accession>A0A399SM14</accession>
<dbReference type="Proteomes" id="UP000266634">
    <property type="component" value="Unassembled WGS sequence"/>
</dbReference>
<feature type="transmembrane region" description="Helical" evidence="1">
    <location>
        <begin position="25"/>
        <end position="47"/>
    </location>
</feature>
<name>A0A399SM14_9MICO</name>
<dbReference type="EMBL" id="QWEA01000115">
    <property type="protein sequence ID" value="RIJ43919.1"/>
    <property type="molecule type" value="Genomic_DNA"/>
</dbReference>
<protein>
    <submittedName>
        <fullName evidence="2">Peptidase S8</fullName>
    </submittedName>
</protein>
<feature type="non-terminal residue" evidence="2">
    <location>
        <position position="1"/>
    </location>
</feature>
<reference evidence="2 3" key="1">
    <citation type="submission" date="2018-08" db="EMBL/GenBank/DDBJ databases">
        <title>Genome Sequence of Clavibacter michiganensis Subspecies type strains, and the Atypical Peach-Colored Strains Isolated from Tomato.</title>
        <authorList>
            <person name="Osdaghi E."/>
            <person name="Portier P."/>
            <person name="Briand M."/>
            <person name="Jacques M.-A."/>
        </authorList>
    </citation>
    <scope>NUCLEOTIDE SEQUENCE [LARGE SCALE GENOMIC DNA]</scope>
    <source>
        <strain evidence="2 3">CFBP 6488</strain>
    </source>
</reference>
<comment type="caution">
    <text evidence="2">The sequence shown here is derived from an EMBL/GenBank/DDBJ whole genome shotgun (WGS) entry which is preliminary data.</text>
</comment>
<evidence type="ECO:0000313" key="2">
    <source>
        <dbReference type="EMBL" id="RIJ43919.1"/>
    </source>
</evidence>